<feature type="domain" description="TFIIS-type" evidence="9">
    <location>
        <begin position="294"/>
        <end position="322"/>
    </location>
</feature>
<dbReference type="InterPro" id="IPR036575">
    <property type="entry name" value="TFIIS_cen_dom_sf"/>
</dbReference>
<feature type="domain" description="TFIIS central" evidence="11">
    <location>
        <begin position="179"/>
        <end position="291"/>
    </location>
</feature>
<evidence type="ECO:0000256" key="5">
    <source>
        <dbReference type="ARBA" id="ARBA00023242"/>
    </source>
</evidence>
<dbReference type="SUPFAM" id="SSF57783">
    <property type="entry name" value="Zinc beta-ribbon"/>
    <property type="match status" value="1"/>
</dbReference>
<dbReference type="Pfam" id="PF07500">
    <property type="entry name" value="TFIIS_M"/>
    <property type="match status" value="1"/>
</dbReference>
<evidence type="ECO:0000256" key="1">
    <source>
        <dbReference type="ARBA" id="ARBA00004123"/>
    </source>
</evidence>
<accession>A0ABQ8F759</accession>
<dbReference type="InterPro" id="IPR001222">
    <property type="entry name" value="Znf_TFIIS"/>
</dbReference>
<dbReference type="InterPro" id="IPR035441">
    <property type="entry name" value="TFIIS/LEDGF_dom_sf"/>
</dbReference>
<dbReference type="Pfam" id="PF01096">
    <property type="entry name" value="Zn_ribbon_TFIIS"/>
    <property type="match status" value="1"/>
</dbReference>
<evidence type="ECO:0000256" key="3">
    <source>
        <dbReference type="ARBA" id="ARBA00022771"/>
    </source>
</evidence>
<feature type="region of interest" description="Disordered" evidence="8">
    <location>
        <begin position="113"/>
        <end position="160"/>
    </location>
</feature>
<name>A0ABQ8F759_9FUNG</name>
<feature type="domain" description="TFIIS N-terminal" evidence="10">
    <location>
        <begin position="35"/>
        <end position="113"/>
    </location>
</feature>
<evidence type="ECO:0008006" key="14">
    <source>
        <dbReference type="Google" id="ProtNLM"/>
    </source>
</evidence>
<keyword evidence="5 7" id="KW-0539">Nucleus</keyword>
<keyword evidence="4" id="KW-0862">Zinc</keyword>
<evidence type="ECO:0000256" key="6">
    <source>
        <dbReference type="PROSITE-ProRule" id="PRU00472"/>
    </source>
</evidence>
<dbReference type="PROSITE" id="PS51319">
    <property type="entry name" value="TFIIS_N"/>
    <property type="match status" value="1"/>
</dbReference>
<dbReference type="SUPFAM" id="SSF46942">
    <property type="entry name" value="Elongation factor TFIIS domain 2"/>
    <property type="match status" value="1"/>
</dbReference>
<evidence type="ECO:0000259" key="11">
    <source>
        <dbReference type="PROSITE" id="PS51321"/>
    </source>
</evidence>
<comment type="caution">
    <text evidence="12">The sequence shown here is derived from an EMBL/GenBank/DDBJ whole genome shotgun (WGS) entry which is preliminary data.</text>
</comment>
<evidence type="ECO:0000256" key="2">
    <source>
        <dbReference type="ARBA" id="ARBA00022723"/>
    </source>
</evidence>
<proteinExistence type="predicted"/>
<comment type="subcellular location">
    <subcellularLocation>
        <location evidence="1 7">Nucleus</location>
    </subcellularLocation>
</comment>
<dbReference type="PROSITE" id="PS51133">
    <property type="entry name" value="ZF_TFIIS_2"/>
    <property type="match status" value="1"/>
</dbReference>
<evidence type="ECO:0000259" key="10">
    <source>
        <dbReference type="PROSITE" id="PS51319"/>
    </source>
</evidence>
<feature type="compositionally biased region" description="Basic and acidic residues" evidence="8">
    <location>
        <begin position="121"/>
        <end position="130"/>
    </location>
</feature>
<reference evidence="12 13" key="1">
    <citation type="submission" date="2021-02" db="EMBL/GenBank/DDBJ databases">
        <title>Variation within the Batrachochytrium salamandrivorans European outbreak.</title>
        <authorList>
            <person name="Kelly M."/>
            <person name="Pasmans F."/>
            <person name="Shea T.P."/>
            <person name="Munoz J.F."/>
            <person name="Carranza S."/>
            <person name="Cuomo C.A."/>
            <person name="Martel A."/>
        </authorList>
    </citation>
    <scope>NUCLEOTIDE SEQUENCE [LARGE SCALE GENOMIC DNA]</scope>
    <source>
        <strain evidence="12 13">AMFP18/2</strain>
    </source>
</reference>
<dbReference type="InterPro" id="IPR017923">
    <property type="entry name" value="TFIIS_N"/>
</dbReference>
<evidence type="ECO:0000256" key="8">
    <source>
        <dbReference type="SAM" id="MobiDB-lite"/>
    </source>
</evidence>
<dbReference type="PIRSF" id="PIRSF006704">
    <property type="entry name" value="TF_IIS"/>
    <property type="match status" value="1"/>
</dbReference>
<dbReference type="CDD" id="cd00183">
    <property type="entry name" value="TFIIS_I"/>
    <property type="match status" value="1"/>
</dbReference>
<gene>
    <name evidence="12" type="ORF">BASA50_007348</name>
</gene>
<dbReference type="Gene3D" id="1.20.930.10">
    <property type="entry name" value="Conserved domain common to transcription factors TFIIS, elongin A, CRSP70"/>
    <property type="match status" value="1"/>
</dbReference>
<dbReference type="SUPFAM" id="SSF47676">
    <property type="entry name" value="Conserved domain common to transcription factors TFIIS, elongin A, CRSP70"/>
    <property type="match status" value="1"/>
</dbReference>
<protein>
    <recommendedName>
        <fullName evidence="14">Transcription elongation factor S-II</fullName>
    </recommendedName>
</protein>
<dbReference type="PROSITE" id="PS51321">
    <property type="entry name" value="TFIIS_CENTRAL"/>
    <property type="match status" value="1"/>
</dbReference>
<keyword evidence="3 6" id="KW-0863">Zinc-finger</keyword>
<evidence type="ECO:0000313" key="12">
    <source>
        <dbReference type="EMBL" id="KAH6593396.1"/>
    </source>
</evidence>
<dbReference type="InterPro" id="IPR003618">
    <property type="entry name" value="TFIIS_cen_dom"/>
</dbReference>
<dbReference type="PANTHER" id="PTHR11477:SF0">
    <property type="entry name" value="IP08861P-RELATED"/>
    <property type="match status" value="1"/>
</dbReference>
<dbReference type="InterPro" id="IPR003617">
    <property type="entry name" value="TFIIS/CRSP70_N_sub"/>
</dbReference>
<sequence length="322" mass="35404">MSTRLEASQVPRNPKLAEFPKKEFCAMTDAGLCIDQVPRIKEHLTKALAGDKEQTAIQLLGTLRTFRASTDTLKSTRIGVFVTELRKHPNATDRIKELSRDLVSKWKSDLGRVAKATPSDATRRHSESHKTYKSAPSTPSVTPTTPGTRAPTSSTATTPNIIRTPATDHITLETTGDKIRDGCIGMMYSSLASNTDEVPSNVAKRASSIEVKVFTECGSTDSKYKSRIRSLACNLKSNVALRSQVLNGNISADTFAVMTAEDMMSKERILEVEKAKKDSMHVAVAAPNQEAETDMFKCGRCGYRKTTYYQMQTRSADEPMVS</sequence>
<dbReference type="Proteomes" id="UP001648503">
    <property type="component" value="Unassembled WGS sequence"/>
</dbReference>
<feature type="compositionally biased region" description="Low complexity" evidence="8">
    <location>
        <begin position="136"/>
        <end position="159"/>
    </location>
</feature>
<dbReference type="InterPro" id="IPR035100">
    <property type="entry name" value="TF_IIS-typ"/>
</dbReference>
<dbReference type="EMBL" id="JAFCIX010000356">
    <property type="protein sequence ID" value="KAH6593396.1"/>
    <property type="molecule type" value="Genomic_DNA"/>
</dbReference>
<keyword evidence="2" id="KW-0479">Metal-binding</keyword>
<evidence type="ECO:0000256" key="4">
    <source>
        <dbReference type="ARBA" id="ARBA00022833"/>
    </source>
</evidence>
<organism evidence="12 13">
    <name type="scientific">Batrachochytrium salamandrivorans</name>
    <dbReference type="NCBI Taxonomy" id="1357716"/>
    <lineage>
        <taxon>Eukaryota</taxon>
        <taxon>Fungi</taxon>
        <taxon>Fungi incertae sedis</taxon>
        <taxon>Chytridiomycota</taxon>
        <taxon>Chytridiomycota incertae sedis</taxon>
        <taxon>Chytridiomycetes</taxon>
        <taxon>Rhizophydiales</taxon>
        <taxon>Rhizophydiales incertae sedis</taxon>
        <taxon>Batrachochytrium</taxon>
    </lineage>
</organism>
<dbReference type="SMART" id="SM00440">
    <property type="entry name" value="ZnF_C2C2"/>
    <property type="match status" value="1"/>
</dbReference>
<evidence type="ECO:0000313" key="13">
    <source>
        <dbReference type="Proteomes" id="UP001648503"/>
    </source>
</evidence>
<dbReference type="Gene3D" id="2.20.25.10">
    <property type="match status" value="1"/>
</dbReference>
<dbReference type="SMART" id="SM00510">
    <property type="entry name" value="TFS2M"/>
    <property type="match status" value="1"/>
</dbReference>
<keyword evidence="13" id="KW-1185">Reference proteome</keyword>
<dbReference type="Gene3D" id="1.10.472.30">
    <property type="entry name" value="Transcription elongation factor S-II, central domain"/>
    <property type="match status" value="1"/>
</dbReference>
<evidence type="ECO:0000259" key="9">
    <source>
        <dbReference type="PROSITE" id="PS51133"/>
    </source>
</evidence>
<dbReference type="CDD" id="cd13749">
    <property type="entry name" value="Zn-ribbon_TFIIS"/>
    <property type="match status" value="1"/>
</dbReference>
<dbReference type="PANTHER" id="PTHR11477">
    <property type="entry name" value="TRANSCRIPTION FACTOR S-II ZINC FINGER DOMAIN-CONTAINING PROTEIN"/>
    <property type="match status" value="1"/>
</dbReference>
<dbReference type="Pfam" id="PF08711">
    <property type="entry name" value="Med26"/>
    <property type="match status" value="1"/>
</dbReference>
<evidence type="ECO:0000256" key="7">
    <source>
        <dbReference type="PROSITE-ProRule" id="PRU00649"/>
    </source>
</evidence>
<dbReference type="SMART" id="SM00509">
    <property type="entry name" value="TFS2N"/>
    <property type="match status" value="1"/>
</dbReference>